<dbReference type="InterPro" id="IPR029063">
    <property type="entry name" value="SAM-dependent_MTases_sf"/>
</dbReference>
<dbReference type="Pfam" id="PF06080">
    <property type="entry name" value="DUF938"/>
    <property type="match status" value="1"/>
</dbReference>
<name>A0A1G8KD13_9BURK</name>
<sequence length="211" mass="22706">MTNPAYPSNPANSAMRQHAPATERNREPILAVLRRVLPARGLVLEIASGTGQHVTHFAAALPELVWQPSDPDAEARASIAAWTAHAGLANVLAPLELNVERTPWGVDAAQALVCINMIHISPWSATQALFAGADRLLGSGGVLYLYGPYRRHGAHTAPSNEAFDQQLRSRNPAWGVRDMETVVALGEAHGLMCGEPIEMPANNFSLVLTKR</sequence>
<reference evidence="2 3" key="1">
    <citation type="submission" date="2016-10" db="EMBL/GenBank/DDBJ databases">
        <authorList>
            <person name="de Groot N.N."/>
        </authorList>
    </citation>
    <scope>NUCLEOTIDE SEQUENCE [LARGE SCALE GENOMIC DNA]</scope>
    <source>
        <strain evidence="2 3">LMG 2247</strain>
    </source>
</reference>
<dbReference type="PANTHER" id="PTHR20974:SF0">
    <property type="entry name" value="UPF0585 PROTEIN CG18661"/>
    <property type="match status" value="1"/>
</dbReference>
<feature type="region of interest" description="Disordered" evidence="1">
    <location>
        <begin position="1"/>
        <end position="22"/>
    </location>
</feature>
<proteinExistence type="predicted"/>
<evidence type="ECO:0000313" key="2">
    <source>
        <dbReference type="EMBL" id="SDI40730.1"/>
    </source>
</evidence>
<evidence type="ECO:0000313" key="3">
    <source>
        <dbReference type="Proteomes" id="UP000199706"/>
    </source>
</evidence>
<dbReference type="Gene3D" id="3.40.50.150">
    <property type="entry name" value="Vaccinia Virus protein VP39"/>
    <property type="match status" value="1"/>
</dbReference>
<dbReference type="OrthoDB" id="9342562at2"/>
<dbReference type="PANTHER" id="PTHR20974">
    <property type="entry name" value="UPF0585 PROTEIN CG18661"/>
    <property type="match status" value="1"/>
</dbReference>
<dbReference type="Proteomes" id="UP000199706">
    <property type="component" value="Unassembled WGS sequence"/>
</dbReference>
<dbReference type="EMBL" id="FNCJ01000022">
    <property type="protein sequence ID" value="SDI40730.1"/>
    <property type="molecule type" value="Genomic_DNA"/>
</dbReference>
<evidence type="ECO:0008006" key="4">
    <source>
        <dbReference type="Google" id="ProtNLM"/>
    </source>
</evidence>
<gene>
    <name evidence="2" type="ORF">SAMN05216466_12262</name>
</gene>
<accession>A0A1G8KD13</accession>
<dbReference type="RefSeq" id="WP_090692888.1">
    <property type="nucleotide sequence ID" value="NZ_CADERL010000008.1"/>
</dbReference>
<evidence type="ECO:0000256" key="1">
    <source>
        <dbReference type="SAM" id="MobiDB-lite"/>
    </source>
</evidence>
<protein>
    <recommendedName>
        <fullName evidence="4">SAM-dependent methyltransferase</fullName>
    </recommendedName>
</protein>
<dbReference type="InterPro" id="IPR010342">
    <property type="entry name" value="DUF938"/>
</dbReference>
<dbReference type="SUPFAM" id="SSF53335">
    <property type="entry name" value="S-adenosyl-L-methionine-dependent methyltransferases"/>
    <property type="match status" value="1"/>
</dbReference>
<organism evidence="2 3">
    <name type="scientific">Paraburkholderia phenazinium</name>
    <dbReference type="NCBI Taxonomy" id="60549"/>
    <lineage>
        <taxon>Bacteria</taxon>
        <taxon>Pseudomonadati</taxon>
        <taxon>Pseudomonadota</taxon>
        <taxon>Betaproteobacteria</taxon>
        <taxon>Burkholderiales</taxon>
        <taxon>Burkholderiaceae</taxon>
        <taxon>Paraburkholderia</taxon>
    </lineage>
</organism>
<feature type="compositionally biased region" description="Polar residues" evidence="1">
    <location>
        <begin position="1"/>
        <end position="15"/>
    </location>
</feature>
<dbReference type="AlphaFoldDB" id="A0A1G8KD13"/>